<evidence type="ECO:0000256" key="2">
    <source>
        <dbReference type="ARBA" id="ARBA00005594"/>
    </source>
</evidence>
<dbReference type="GO" id="GO:0005759">
    <property type="term" value="C:mitochondrial matrix"/>
    <property type="evidence" value="ECO:0007669"/>
    <property type="project" value="UniProtKB-SubCell"/>
</dbReference>
<dbReference type="GO" id="GO:0005524">
    <property type="term" value="F:ATP binding"/>
    <property type="evidence" value="ECO:0007669"/>
    <property type="project" value="UniProtKB-KW"/>
</dbReference>
<dbReference type="SUPFAM" id="SSF52374">
    <property type="entry name" value="Nucleotidylyl transferase"/>
    <property type="match status" value="1"/>
</dbReference>
<evidence type="ECO:0000256" key="4">
    <source>
        <dbReference type="ARBA" id="ARBA00022664"/>
    </source>
</evidence>
<comment type="caution">
    <text evidence="13">The sequence shown here is derived from an EMBL/GenBank/DDBJ whole genome shotgun (WGS) entry which is preliminary data.</text>
</comment>
<dbReference type="PROSITE" id="PS00178">
    <property type="entry name" value="AA_TRNA_LIGASE_I"/>
    <property type="match status" value="1"/>
</dbReference>
<evidence type="ECO:0000256" key="3">
    <source>
        <dbReference type="ARBA" id="ARBA00022598"/>
    </source>
</evidence>
<evidence type="ECO:0000259" key="12">
    <source>
        <dbReference type="Pfam" id="PF16714"/>
    </source>
</evidence>
<keyword evidence="14" id="KW-1185">Reference proteome</keyword>
<evidence type="ECO:0000256" key="9">
    <source>
        <dbReference type="ARBA" id="ARBA00048248"/>
    </source>
</evidence>
<dbReference type="GO" id="GO:0006397">
    <property type="term" value="P:mRNA processing"/>
    <property type="evidence" value="ECO:0007669"/>
    <property type="project" value="UniProtKB-KW"/>
</dbReference>
<dbReference type="InterPro" id="IPR032005">
    <property type="entry name" value="TyrRSs_C"/>
</dbReference>
<dbReference type="Pfam" id="PF00579">
    <property type="entry name" value="tRNA-synt_1b"/>
    <property type="match status" value="1"/>
</dbReference>
<organism evidence="13 14">
    <name type="scientific">Pseudomassariella vexata</name>
    <dbReference type="NCBI Taxonomy" id="1141098"/>
    <lineage>
        <taxon>Eukaryota</taxon>
        <taxon>Fungi</taxon>
        <taxon>Dikarya</taxon>
        <taxon>Ascomycota</taxon>
        <taxon>Pezizomycotina</taxon>
        <taxon>Sordariomycetes</taxon>
        <taxon>Xylariomycetidae</taxon>
        <taxon>Amphisphaeriales</taxon>
        <taxon>Pseudomassariaceae</taxon>
        <taxon>Pseudomassariella</taxon>
    </lineage>
</organism>
<dbReference type="GeneID" id="63778011"/>
<sequence>MAPRTMQASSLGAQSTLCRRCLKLKITTSSQQKRHIGLKVLQKEKLAAEAWEVRANRITEGLEKNLWDVFKERGFVKDIAGTETQVWEIMRKKRIGAYVGVDPTAPSLHVGHLVPLMALFWMYLHGYRAMSVIGGATARVGDPEGRMKDRERIANSDAVLNITKTHYQLKRIWMNVEVQGRRFGYEKNWAWRRGIMNNTQWYNSLSFTVPVHRLFSSVRVSTLLSRDTAKTRMASGAGMPLDEFIYPLMQAWDWWHLYSSPLGIQMQIGGSDQFGNIVSGVDAVKHLRDTELHPSKRIPDTLLNTPIGFTTPLLTDSSGAKFGKSAGNAVWLDPFMTSSFDLYKYFMRRPDTDVENLLRLLTFHPMEKISEIMAEHSRDPSKRVAQHILAYEVVALVHSDQLAKDTQMQHRTLYATKTGNTNNGTDELYAVAPSSGQPERASWPDDIHKVTPTVQKAAEFKVDIELPESLILGKSIQRILHASGLASSASDAHRLTLAQGAYIGGSPGQPSQTNKGMPLGELTFTPVKAWFPSDTKNFLIAGKLLILRRGKHFIRVVKMISDEEWKASGKIYPGEPGTGKVRRLKAALQAIDPTLNEKDMRNLRTDVAKLEESALETPLLNKDEGVRPVSWKRRGDYVRPEPLKRRDARIVALREQLKQKVEAIKKMEQSEEGGDS</sequence>
<keyword evidence="5 10" id="KW-0547">Nucleotide-binding</keyword>
<dbReference type="Proteomes" id="UP000193689">
    <property type="component" value="Unassembled WGS sequence"/>
</dbReference>
<dbReference type="RefSeq" id="XP_040718879.1">
    <property type="nucleotide sequence ID" value="XM_040861799.1"/>
</dbReference>
<evidence type="ECO:0000256" key="5">
    <source>
        <dbReference type="ARBA" id="ARBA00022741"/>
    </source>
</evidence>
<dbReference type="InterPro" id="IPR036986">
    <property type="entry name" value="S4_RNA-bd_sf"/>
</dbReference>
<dbReference type="FunFam" id="3.40.50.620:FF:000227">
    <property type="entry name" value="Tyrosine--tRNA ligase"/>
    <property type="match status" value="1"/>
</dbReference>
<dbReference type="InterPro" id="IPR002305">
    <property type="entry name" value="aa-tRNA-synth_Ic"/>
</dbReference>
<dbReference type="STRING" id="1141098.A0A1Y2EAM2"/>
<evidence type="ECO:0000256" key="7">
    <source>
        <dbReference type="ARBA" id="ARBA00022917"/>
    </source>
</evidence>
<dbReference type="InParanoid" id="A0A1Y2EAM2"/>
<dbReference type="PANTHER" id="PTHR11766:SF0">
    <property type="entry name" value="TYROSINE--TRNA LIGASE, MITOCHONDRIAL"/>
    <property type="match status" value="1"/>
</dbReference>
<comment type="catalytic activity">
    <reaction evidence="9 10">
        <text>tRNA(Tyr) + L-tyrosine + ATP = L-tyrosyl-tRNA(Tyr) + AMP + diphosphate + H(+)</text>
        <dbReference type="Rhea" id="RHEA:10220"/>
        <dbReference type="Rhea" id="RHEA-COMP:9706"/>
        <dbReference type="Rhea" id="RHEA-COMP:9707"/>
        <dbReference type="ChEBI" id="CHEBI:15378"/>
        <dbReference type="ChEBI" id="CHEBI:30616"/>
        <dbReference type="ChEBI" id="CHEBI:33019"/>
        <dbReference type="ChEBI" id="CHEBI:58315"/>
        <dbReference type="ChEBI" id="CHEBI:78442"/>
        <dbReference type="ChEBI" id="CHEBI:78536"/>
        <dbReference type="ChEBI" id="CHEBI:456215"/>
        <dbReference type="EC" id="6.1.1.1"/>
    </reaction>
</comment>
<name>A0A1Y2EAM2_9PEZI</name>
<keyword evidence="4" id="KW-0507">mRNA processing</keyword>
<evidence type="ECO:0000256" key="1">
    <source>
        <dbReference type="ARBA" id="ARBA00004305"/>
    </source>
</evidence>
<dbReference type="PRINTS" id="PR01040">
    <property type="entry name" value="TRNASYNTHTYR"/>
</dbReference>
<dbReference type="Gene3D" id="3.40.50.620">
    <property type="entry name" value="HUPs"/>
    <property type="match status" value="1"/>
</dbReference>
<dbReference type="OrthoDB" id="337870at2759"/>
<dbReference type="GO" id="GO:0005829">
    <property type="term" value="C:cytosol"/>
    <property type="evidence" value="ECO:0007669"/>
    <property type="project" value="TreeGrafter"/>
</dbReference>
<proteinExistence type="inferred from homology"/>
<dbReference type="GO" id="GO:0006437">
    <property type="term" value="P:tyrosyl-tRNA aminoacylation"/>
    <property type="evidence" value="ECO:0007669"/>
    <property type="project" value="InterPro"/>
</dbReference>
<evidence type="ECO:0000313" key="13">
    <source>
        <dbReference type="EMBL" id="ORY68592.1"/>
    </source>
</evidence>
<dbReference type="InterPro" id="IPR001412">
    <property type="entry name" value="aa-tRNA-synth_I_CS"/>
</dbReference>
<dbReference type="FunFam" id="1.10.240.10:FF:000001">
    <property type="entry name" value="Tyrosine--tRNA ligase"/>
    <property type="match status" value="1"/>
</dbReference>
<dbReference type="GO" id="GO:0004831">
    <property type="term" value="F:tyrosine-tRNA ligase activity"/>
    <property type="evidence" value="ECO:0007669"/>
    <property type="project" value="UniProtKB-EC"/>
</dbReference>
<dbReference type="InterPro" id="IPR002307">
    <property type="entry name" value="Tyr-tRNA-ligase"/>
</dbReference>
<dbReference type="GO" id="GO:0003723">
    <property type="term" value="F:RNA binding"/>
    <property type="evidence" value="ECO:0007669"/>
    <property type="project" value="InterPro"/>
</dbReference>
<dbReference type="FunCoup" id="A0A1Y2EAM2">
    <property type="interactions" value="658"/>
</dbReference>
<keyword evidence="6 10" id="KW-0067">ATP-binding</keyword>
<reference evidence="13 14" key="1">
    <citation type="submission" date="2016-07" db="EMBL/GenBank/DDBJ databases">
        <title>Pervasive Adenine N6-methylation of Active Genes in Fungi.</title>
        <authorList>
            <consortium name="DOE Joint Genome Institute"/>
            <person name="Mondo S.J."/>
            <person name="Dannebaum R.O."/>
            <person name="Kuo R.C."/>
            <person name="Labutti K."/>
            <person name="Haridas S."/>
            <person name="Kuo A."/>
            <person name="Salamov A."/>
            <person name="Ahrendt S.R."/>
            <person name="Lipzen A."/>
            <person name="Sullivan W."/>
            <person name="Andreopoulos W.B."/>
            <person name="Clum A."/>
            <person name="Lindquist E."/>
            <person name="Daum C."/>
            <person name="Ramamoorthy G.K."/>
            <person name="Gryganskyi A."/>
            <person name="Culley D."/>
            <person name="Magnuson J.K."/>
            <person name="James T.Y."/>
            <person name="O'Malley M.A."/>
            <person name="Stajich J.E."/>
            <person name="Spatafora J.W."/>
            <person name="Visel A."/>
            <person name="Grigoriev I.V."/>
        </authorList>
    </citation>
    <scope>NUCLEOTIDE SEQUENCE [LARGE SCALE GENOMIC DNA]</scope>
    <source>
        <strain evidence="13 14">CBS 129021</strain>
    </source>
</reference>
<protein>
    <recommendedName>
        <fullName evidence="10">Tyrosine--tRNA ligase</fullName>
        <ecNumber evidence="10">6.1.1.1</ecNumber>
    </recommendedName>
    <alternativeName>
        <fullName evidence="10">Tyrosyl-tRNA synthetase</fullName>
    </alternativeName>
</protein>
<evidence type="ECO:0000313" key="14">
    <source>
        <dbReference type="Proteomes" id="UP000193689"/>
    </source>
</evidence>
<evidence type="ECO:0000256" key="11">
    <source>
        <dbReference type="SAM" id="MobiDB-lite"/>
    </source>
</evidence>
<keyword evidence="3 10" id="KW-0436">Ligase</keyword>
<dbReference type="CDD" id="cd00805">
    <property type="entry name" value="TyrRS_core"/>
    <property type="match status" value="1"/>
</dbReference>
<dbReference type="EMBL" id="MCFJ01000003">
    <property type="protein sequence ID" value="ORY68592.1"/>
    <property type="molecule type" value="Genomic_DNA"/>
</dbReference>
<gene>
    <name evidence="13" type="ORF">BCR38DRAFT_455523</name>
</gene>
<feature type="region of interest" description="Disordered" evidence="11">
    <location>
        <begin position="424"/>
        <end position="445"/>
    </location>
</feature>
<dbReference type="InterPro" id="IPR014729">
    <property type="entry name" value="Rossmann-like_a/b/a_fold"/>
</dbReference>
<feature type="domain" description="Tyrosyl-tRNA synthetase C-terminal" evidence="12">
    <location>
        <begin position="456"/>
        <end position="576"/>
    </location>
</feature>
<evidence type="ECO:0000256" key="8">
    <source>
        <dbReference type="ARBA" id="ARBA00023146"/>
    </source>
</evidence>
<dbReference type="Gene3D" id="3.10.290.10">
    <property type="entry name" value="RNA-binding S4 domain"/>
    <property type="match status" value="1"/>
</dbReference>
<keyword evidence="7 10" id="KW-0648">Protein biosynthesis</keyword>
<dbReference type="EC" id="6.1.1.1" evidence="10"/>
<dbReference type="NCBIfam" id="TIGR00234">
    <property type="entry name" value="tyrS"/>
    <property type="match status" value="1"/>
</dbReference>
<keyword evidence="8 10" id="KW-0030">Aminoacyl-tRNA synthetase</keyword>
<dbReference type="Pfam" id="PF16714">
    <property type="entry name" value="TyrRSs_C"/>
    <property type="match status" value="1"/>
</dbReference>
<dbReference type="Gene3D" id="1.10.240.10">
    <property type="entry name" value="Tyrosyl-Transfer RNA Synthetase"/>
    <property type="match status" value="1"/>
</dbReference>
<comment type="similarity">
    <text evidence="2 10">Belongs to the class-I aminoacyl-tRNA synthetase family.</text>
</comment>
<evidence type="ECO:0000256" key="6">
    <source>
        <dbReference type="ARBA" id="ARBA00022840"/>
    </source>
</evidence>
<dbReference type="PANTHER" id="PTHR11766">
    <property type="entry name" value="TYROSYL-TRNA SYNTHETASE"/>
    <property type="match status" value="1"/>
</dbReference>
<dbReference type="AlphaFoldDB" id="A0A1Y2EAM2"/>
<accession>A0A1Y2EAM2</accession>
<evidence type="ECO:0000256" key="10">
    <source>
        <dbReference type="RuleBase" id="RU361234"/>
    </source>
</evidence>
<dbReference type="InterPro" id="IPR024088">
    <property type="entry name" value="Tyr-tRNA-ligase_bac-type"/>
</dbReference>
<comment type="subcellular location">
    <subcellularLocation>
        <location evidence="1">Mitochondrion matrix</location>
    </subcellularLocation>
</comment>